<reference evidence="1 3" key="1">
    <citation type="submission" date="2024-02" db="EMBL/GenBank/DDBJ databases">
        <authorList>
            <person name="Chen Y."/>
            <person name="Shah S."/>
            <person name="Dougan E. K."/>
            <person name="Thang M."/>
            <person name="Chan C."/>
        </authorList>
    </citation>
    <scope>NUCLEOTIDE SEQUENCE [LARGE SCALE GENOMIC DNA]</scope>
</reference>
<comment type="caution">
    <text evidence="1">The sequence shown here is derived from an EMBL/GenBank/DDBJ whole genome shotgun (WGS) entry which is preliminary data.</text>
</comment>
<protein>
    <recommendedName>
        <fullName evidence="4">Protein kinase domain-containing protein</fullName>
    </recommendedName>
</protein>
<sequence length="108" mass="12237">DYYGAACCIYEMVEKNVMNEAADPSLRPPGRPNLESVKWRHHQGVLKKTLDKFIDIDNPKAVPQMASNIIKDLLNAVESKEADGRAERIYQLARKRGEETPELRTLVA</sequence>
<feature type="non-terminal residue" evidence="1">
    <location>
        <position position="1"/>
    </location>
</feature>
<organism evidence="1 3">
    <name type="scientific">Durusdinium trenchii</name>
    <dbReference type="NCBI Taxonomy" id="1381693"/>
    <lineage>
        <taxon>Eukaryota</taxon>
        <taxon>Sar</taxon>
        <taxon>Alveolata</taxon>
        <taxon>Dinophyceae</taxon>
        <taxon>Suessiales</taxon>
        <taxon>Symbiodiniaceae</taxon>
        <taxon>Durusdinium</taxon>
    </lineage>
</organism>
<evidence type="ECO:0000313" key="3">
    <source>
        <dbReference type="Proteomes" id="UP001642464"/>
    </source>
</evidence>
<dbReference type="EMBL" id="CAXAMM010039132">
    <property type="protein sequence ID" value="CAK9084171.1"/>
    <property type="molecule type" value="Genomic_DNA"/>
</dbReference>
<dbReference type="EMBL" id="CAXAMM010041386">
    <property type="protein sequence ID" value="CAK9099159.1"/>
    <property type="molecule type" value="Genomic_DNA"/>
</dbReference>
<accession>A0ABP0QAH5</accession>
<gene>
    <name evidence="1" type="ORF">SCF082_LOCUS39938</name>
    <name evidence="2" type="ORF">SCF082_LOCUS46447</name>
</gene>
<evidence type="ECO:0008006" key="4">
    <source>
        <dbReference type="Google" id="ProtNLM"/>
    </source>
</evidence>
<evidence type="ECO:0000313" key="1">
    <source>
        <dbReference type="EMBL" id="CAK9084171.1"/>
    </source>
</evidence>
<keyword evidence="3" id="KW-1185">Reference proteome</keyword>
<dbReference type="Proteomes" id="UP001642464">
    <property type="component" value="Unassembled WGS sequence"/>
</dbReference>
<evidence type="ECO:0000313" key="2">
    <source>
        <dbReference type="EMBL" id="CAK9099159.1"/>
    </source>
</evidence>
<name>A0ABP0QAH5_9DINO</name>
<proteinExistence type="predicted"/>